<dbReference type="InterPro" id="IPR036890">
    <property type="entry name" value="HATPase_C_sf"/>
</dbReference>
<dbReference type="InterPro" id="IPR047718">
    <property type="entry name" value="RsbA-like_anti_sig"/>
</dbReference>
<evidence type="ECO:0000259" key="3">
    <source>
        <dbReference type="Pfam" id="PF14417"/>
    </source>
</evidence>
<dbReference type="Proteomes" id="UP001183202">
    <property type="component" value="Unassembled WGS sequence"/>
</dbReference>
<name>A0ABU2N289_9PSEU</name>
<dbReference type="InterPro" id="IPR003594">
    <property type="entry name" value="HATPase_dom"/>
</dbReference>
<evidence type="ECO:0000313" key="4">
    <source>
        <dbReference type="EMBL" id="MDT0348026.1"/>
    </source>
</evidence>
<dbReference type="CDD" id="cd16936">
    <property type="entry name" value="HATPase_RsbW-like"/>
    <property type="match status" value="1"/>
</dbReference>
<comment type="caution">
    <text evidence="4">The sequence shown here is derived from an EMBL/GenBank/DDBJ whole genome shotgun (WGS) entry which is preliminary data.</text>
</comment>
<reference evidence="5" key="1">
    <citation type="submission" date="2023-07" db="EMBL/GenBank/DDBJ databases">
        <title>30 novel species of actinomycetes from the DSMZ collection.</title>
        <authorList>
            <person name="Nouioui I."/>
        </authorList>
    </citation>
    <scope>NUCLEOTIDE SEQUENCE [LARGE SCALE GENOMIC DNA]</scope>
    <source>
        <strain evidence="5">DSM 45834</strain>
    </source>
</reference>
<evidence type="ECO:0000256" key="1">
    <source>
        <dbReference type="ARBA" id="ARBA00022527"/>
    </source>
</evidence>
<sequence>MSTAIDLAGALHEAVLYSAPDELAERLVPRLLPSLDEGAPVVAVLDETTRAEVRRALGDAAERVEFPDPAVVHRVPPFTVASRWARLSRRVRTSTGRATVVGQHVEGLPGCDGNHWARLDLALNVAVVGLPITVLCPYRTDDPELARVEATHPRLVTATGMVSSGTYRPPTDALVEYPPPPPPELGPCTAELTFTADDLGDLRHLVAEVAARGATAPERIADLVLAVNEIGSNSIEHGPGQGRLRLWVTDEAVVAEVADRGRADLPFPGMVAPAAAGIRGRGLWLASELCDVMQVWSDGEGTVVRLRMDHEAS</sequence>
<protein>
    <submittedName>
        <fullName evidence="4">Anti-sigma factor RsbA family regulatory protein</fullName>
    </submittedName>
</protein>
<proteinExistence type="predicted"/>
<gene>
    <name evidence="4" type="ORF">RM445_00625</name>
</gene>
<dbReference type="Pfam" id="PF14417">
    <property type="entry name" value="MEDS"/>
    <property type="match status" value="1"/>
</dbReference>
<evidence type="ECO:0000259" key="2">
    <source>
        <dbReference type="Pfam" id="PF13581"/>
    </source>
</evidence>
<keyword evidence="1" id="KW-0723">Serine/threonine-protein kinase</keyword>
<dbReference type="NCBIfam" id="NF041045">
    <property type="entry name" value="RsbA_anti_sig"/>
    <property type="match status" value="1"/>
</dbReference>
<keyword evidence="5" id="KW-1185">Reference proteome</keyword>
<dbReference type="RefSeq" id="WP_311553925.1">
    <property type="nucleotide sequence ID" value="NZ_JAVREJ010000001.1"/>
</dbReference>
<dbReference type="Gene3D" id="3.30.565.10">
    <property type="entry name" value="Histidine kinase-like ATPase, C-terminal domain"/>
    <property type="match status" value="1"/>
</dbReference>
<accession>A0ABU2N289</accession>
<dbReference type="EMBL" id="JAVREJ010000001">
    <property type="protein sequence ID" value="MDT0348026.1"/>
    <property type="molecule type" value="Genomic_DNA"/>
</dbReference>
<dbReference type="PANTHER" id="PTHR35526:SF3">
    <property type="entry name" value="ANTI-SIGMA-F FACTOR RSBW"/>
    <property type="match status" value="1"/>
</dbReference>
<dbReference type="InterPro" id="IPR025847">
    <property type="entry name" value="MEDS_domain"/>
</dbReference>
<keyword evidence="1" id="KW-0808">Transferase</keyword>
<dbReference type="SUPFAM" id="SSF55874">
    <property type="entry name" value="ATPase domain of HSP90 chaperone/DNA topoisomerase II/histidine kinase"/>
    <property type="match status" value="1"/>
</dbReference>
<dbReference type="InterPro" id="IPR050267">
    <property type="entry name" value="Anti-sigma-factor_SerPK"/>
</dbReference>
<keyword evidence="1" id="KW-0418">Kinase</keyword>
<organism evidence="4 5">
    <name type="scientific">Pseudonocardia charpentierae</name>
    <dbReference type="NCBI Taxonomy" id="3075545"/>
    <lineage>
        <taxon>Bacteria</taxon>
        <taxon>Bacillati</taxon>
        <taxon>Actinomycetota</taxon>
        <taxon>Actinomycetes</taxon>
        <taxon>Pseudonocardiales</taxon>
        <taxon>Pseudonocardiaceae</taxon>
        <taxon>Pseudonocardia</taxon>
    </lineage>
</organism>
<dbReference type="PANTHER" id="PTHR35526">
    <property type="entry name" value="ANTI-SIGMA-F FACTOR RSBW-RELATED"/>
    <property type="match status" value="1"/>
</dbReference>
<feature type="domain" description="MEDS" evidence="3">
    <location>
        <begin position="12"/>
        <end position="153"/>
    </location>
</feature>
<dbReference type="Pfam" id="PF13581">
    <property type="entry name" value="HATPase_c_2"/>
    <property type="match status" value="1"/>
</dbReference>
<feature type="domain" description="Histidine kinase/HSP90-like ATPase" evidence="2">
    <location>
        <begin position="195"/>
        <end position="307"/>
    </location>
</feature>
<evidence type="ECO:0000313" key="5">
    <source>
        <dbReference type="Proteomes" id="UP001183202"/>
    </source>
</evidence>